<dbReference type="InterPro" id="IPR022109">
    <property type="entry name" value="DUF3649"/>
</dbReference>
<dbReference type="KEGG" id="cbw:RR42_s2158"/>
<feature type="transmembrane region" description="Helical" evidence="1">
    <location>
        <begin position="64"/>
        <end position="85"/>
    </location>
</feature>
<evidence type="ECO:0000313" key="3">
    <source>
        <dbReference type="Proteomes" id="UP000031843"/>
    </source>
</evidence>
<keyword evidence="1" id="KW-0472">Membrane</keyword>
<dbReference type="STRING" id="68895.RR42_s2158"/>
<proteinExistence type="predicted"/>
<reference evidence="2 3" key="1">
    <citation type="journal article" date="2015" name="Genome Announc.">
        <title>Complete Genome Sequence of Cupriavidus basilensis 4G11, Isolated from the Oak Ridge Field Research Center Site.</title>
        <authorList>
            <person name="Ray J."/>
            <person name="Waters R.J."/>
            <person name="Skerker J.M."/>
            <person name="Kuehl J.V."/>
            <person name="Price M.N."/>
            <person name="Huang J."/>
            <person name="Chakraborty R."/>
            <person name="Arkin A.P."/>
            <person name="Deutschbauer A."/>
        </authorList>
    </citation>
    <scope>NUCLEOTIDE SEQUENCE [LARGE SCALE GENOMIC DNA]</scope>
    <source>
        <strain evidence="2">4G11</strain>
    </source>
</reference>
<evidence type="ECO:0000313" key="2">
    <source>
        <dbReference type="EMBL" id="AJG23740.1"/>
    </source>
</evidence>
<accession>A0A0C4YME0</accession>
<organism evidence="2 3">
    <name type="scientific">Cupriavidus basilensis</name>
    <dbReference type="NCBI Taxonomy" id="68895"/>
    <lineage>
        <taxon>Bacteria</taxon>
        <taxon>Pseudomonadati</taxon>
        <taxon>Pseudomonadota</taxon>
        <taxon>Betaproteobacteria</taxon>
        <taxon>Burkholderiales</taxon>
        <taxon>Burkholderiaceae</taxon>
        <taxon>Cupriavidus</taxon>
    </lineage>
</organism>
<gene>
    <name evidence="2" type="ORF">RR42_s2158</name>
</gene>
<keyword evidence="3" id="KW-1185">Reference proteome</keyword>
<feature type="transmembrane region" description="Helical" evidence="1">
    <location>
        <begin position="36"/>
        <end position="57"/>
    </location>
</feature>
<sequence>MRIASRAGAAILGGYLLASASIVAPAALLPALRAEAVMTASLFSYAIYTGAALWAFAARTPGRAWLGLLAPTAVLLLAAGAGHWMQGRP</sequence>
<dbReference type="EMBL" id="CP010537">
    <property type="protein sequence ID" value="AJG23740.1"/>
    <property type="molecule type" value="Genomic_DNA"/>
</dbReference>
<name>A0A0C4YME0_9BURK</name>
<evidence type="ECO:0000256" key="1">
    <source>
        <dbReference type="SAM" id="Phobius"/>
    </source>
</evidence>
<dbReference type="Proteomes" id="UP000031843">
    <property type="component" value="Chromosome secondary"/>
</dbReference>
<protein>
    <submittedName>
        <fullName evidence="2">Iron uptake protein</fullName>
    </submittedName>
</protein>
<keyword evidence="1" id="KW-0812">Transmembrane</keyword>
<dbReference type="AlphaFoldDB" id="A0A0C4YME0"/>
<keyword evidence="1" id="KW-1133">Transmembrane helix</keyword>
<dbReference type="Pfam" id="PF12365">
    <property type="entry name" value="DUF3649"/>
    <property type="match status" value="1"/>
</dbReference>